<dbReference type="InterPro" id="IPR015943">
    <property type="entry name" value="WD40/YVTN_repeat-like_dom_sf"/>
</dbReference>
<feature type="repeat" description="WD" evidence="11">
    <location>
        <begin position="623"/>
        <end position="655"/>
    </location>
</feature>
<dbReference type="InterPro" id="IPR001680">
    <property type="entry name" value="WD40_rpt"/>
</dbReference>
<dbReference type="GO" id="GO:0033588">
    <property type="term" value="C:elongator holoenzyme complex"/>
    <property type="evidence" value="ECO:0007669"/>
    <property type="project" value="InterPro"/>
</dbReference>
<feature type="repeat" description="WD" evidence="11">
    <location>
        <begin position="70"/>
        <end position="101"/>
    </location>
</feature>
<evidence type="ECO:0000313" key="12">
    <source>
        <dbReference type="EMBL" id="OQR76540.1"/>
    </source>
</evidence>
<gene>
    <name evidence="12" type="ORF">BIW11_07718</name>
</gene>
<dbReference type="GO" id="GO:0002098">
    <property type="term" value="P:tRNA wobble uridine modification"/>
    <property type="evidence" value="ECO:0007669"/>
    <property type="project" value="InterPro"/>
</dbReference>
<dbReference type="SUPFAM" id="SSF50978">
    <property type="entry name" value="WD40 repeat-like"/>
    <property type="match status" value="3"/>
</dbReference>
<keyword evidence="13" id="KW-1185">Reference proteome</keyword>
<keyword evidence="10" id="KW-0539">Nucleus</keyword>
<dbReference type="PROSITE" id="PS50082">
    <property type="entry name" value="WD_REPEATS_2"/>
    <property type="match status" value="4"/>
</dbReference>
<dbReference type="PANTHER" id="PTHR44111:SF1">
    <property type="entry name" value="ELONGATOR COMPLEX PROTEIN 2"/>
    <property type="match status" value="1"/>
</dbReference>
<dbReference type="Proteomes" id="UP000192247">
    <property type="component" value="Unassembled WGS sequence"/>
</dbReference>
<evidence type="ECO:0000256" key="9">
    <source>
        <dbReference type="ARBA" id="ARBA00022737"/>
    </source>
</evidence>
<dbReference type="STRING" id="418985.A0A1V9XSR6"/>
<evidence type="ECO:0000256" key="2">
    <source>
        <dbReference type="ARBA" id="ARBA00004496"/>
    </source>
</evidence>
<feature type="repeat" description="WD" evidence="11">
    <location>
        <begin position="386"/>
        <end position="416"/>
    </location>
</feature>
<dbReference type="PANTHER" id="PTHR44111">
    <property type="entry name" value="ELONGATOR COMPLEX PROTEIN 2"/>
    <property type="match status" value="1"/>
</dbReference>
<name>A0A1V9XSR6_9ACAR</name>
<dbReference type="UniPathway" id="UPA00988"/>
<dbReference type="Gene3D" id="2.130.10.10">
    <property type="entry name" value="YVTN repeat-like/Quinoprotein amine dehydrogenase"/>
    <property type="match status" value="5"/>
</dbReference>
<evidence type="ECO:0000256" key="4">
    <source>
        <dbReference type="ARBA" id="ARBA00005881"/>
    </source>
</evidence>
<evidence type="ECO:0000256" key="5">
    <source>
        <dbReference type="ARBA" id="ARBA00020267"/>
    </source>
</evidence>
<protein>
    <recommendedName>
        <fullName evidence="5">Elongator complex protein 2</fullName>
    </recommendedName>
</protein>
<dbReference type="EMBL" id="MNPL01004697">
    <property type="protein sequence ID" value="OQR76540.1"/>
    <property type="molecule type" value="Genomic_DNA"/>
</dbReference>
<evidence type="ECO:0000256" key="3">
    <source>
        <dbReference type="ARBA" id="ARBA00005043"/>
    </source>
</evidence>
<evidence type="ECO:0000256" key="1">
    <source>
        <dbReference type="ARBA" id="ARBA00004123"/>
    </source>
</evidence>
<dbReference type="PROSITE" id="PS50294">
    <property type="entry name" value="WD_REPEATS_REGION"/>
    <property type="match status" value="2"/>
</dbReference>
<dbReference type="OrthoDB" id="27911at2759"/>
<keyword evidence="9" id="KW-0677">Repeat</keyword>
<evidence type="ECO:0000256" key="8">
    <source>
        <dbReference type="ARBA" id="ARBA00022694"/>
    </source>
</evidence>
<dbReference type="FunCoup" id="A0A1V9XSR6">
    <property type="interactions" value="1112"/>
</dbReference>
<keyword evidence="7 11" id="KW-0853">WD repeat</keyword>
<dbReference type="Pfam" id="PF00400">
    <property type="entry name" value="WD40"/>
    <property type="match status" value="6"/>
</dbReference>
<proteinExistence type="inferred from homology"/>
<dbReference type="FunFam" id="2.130.10.10:FF:000400">
    <property type="entry name" value="Elongator acetyltransferase complex subunit 2"/>
    <property type="match status" value="1"/>
</dbReference>
<reference evidence="12 13" key="1">
    <citation type="journal article" date="2017" name="Gigascience">
        <title>Draft genome of the honey bee ectoparasitic mite, Tropilaelaps mercedesae, is shaped by the parasitic life history.</title>
        <authorList>
            <person name="Dong X."/>
            <person name="Armstrong S.D."/>
            <person name="Xia D."/>
            <person name="Makepeace B.L."/>
            <person name="Darby A.C."/>
            <person name="Kadowaki T."/>
        </authorList>
    </citation>
    <scope>NUCLEOTIDE SEQUENCE [LARGE SCALE GENOMIC DNA]</scope>
    <source>
        <strain evidence="12">Wuxi-XJTLU</strain>
    </source>
</reference>
<comment type="caution">
    <text evidence="12">The sequence shown here is derived from an EMBL/GenBank/DDBJ whole genome shotgun (WGS) entry which is preliminary data.</text>
</comment>
<dbReference type="InParanoid" id="A0A1V9XSR6"/>
<organism evidence="12 13">
    <name type="scientific">Tropilaelaps mercedesae</name>
    <dbReference type="NCBI Taxonomy" id="418985"/>
    <lineage>
        <taxon>Eukaryota</taxon>
        <taxon>Metazoa</taxon>
        <taxon>Ecdysozoa</taxon>
        <taxon>Arthropoda</taxon>
        <taxon>Chelicerata</taxon>
        <taxon>Arachnida</taxon>
        <taxon>Acari</taxon>
        <taxon>Parasitiformes</taxon>
        <taxon>Mesostigmata</taxon>
        <taxon>Gamasina</taxon>
        <taxon>Dermanyssoidea</taxon>
        <taxon>Laelapidae</taxon>
        <taxon>Tropilaelaps</taxon>
    </lineage>
</organism>
<dbReference type="InterPro" id="IPR036322">
    <property type="entry name" value="WD40_repeat_dom_sf"/>
</dbReference>
<evidence type="ECO:0000256" key="10">
    <source>
        <dbReference type="ARBA" id="ARBA00023242"/>
    </source>
</evidence>
<keyword evidence="8" id="KW-0819">tRNA processing</keyword>
<evidence type="ECO:0000256" key="7">
    <source>
        <dbReference type="ARBA" id="ARBA00022574"/>
    </source>
</evidence>
<comment type="pathway">
    <text evidence="3">tRNA modification; 5-methoxycarbonylmethyl-2-thiouridine-tRNA biosynthesis.</text>
</comment>
<keyword evidence="6" id="KW-0963">Cytoplasm</keyword>
<dbReference type="InterPro" id="IPR037289">
    <property type="entry name" value="Elp2"/>
</dbReference>
<accession>A0A1V9XSR6</accession>
<dbReference type="SMART" id="SM00320">
    <property type="entry name" value="WD40"/>
    <property type="match status" value="10"/>
</dbReference>
<comment type="similarity">
    <text evidence="4">Belongs to the WD repeat ELP2 family.</text>
</comment>
<evidence type="ECO:0000313" key="13">
    <source>
        <dbReference type="Proteomes" id="UP000192247"/>
    </source>
</evidence>
<evidence type="ECO:0000256" key="11">
    <source>
        <dbReference type="PROSITE-ProRule" id="PRU00221"/>
    </source>
</evidence>
<dbReference type="GO" id="GO:0005634">
    <property type="term" value="C:nucleus"/>
    <property type="evidence" value="ECO:0007669"/>
    <property type="project" value="UniProtKB-SubCell"/>
</dbReference>
<comment type="subcellular location">
    <subcellularLocation>
        <location evidence="2">Cytoplasm</location>
    </subcellularLocation>
    <subcellularLocation>
        <location evidence="1">Nucleus</location>
    </subcellularLocation>
</comment>
<evidence type="ECO:0000256" key="6">
    <source>
        <dbReference type="ARBA" id="ARBA00022490"/>
    </source>
</evidence>
<dbReference type="AlphaFoldDB" id="A0A1V9XSR6"/>
<sequence>MASTLPVNGSNIYASLEYCSVACNNTPGCLSWGHSQPGDKGATVFYGACNSIIEYDLEAADRRGSTKRVLSGHTDKITSVACSQDNAVLSCSRDRSCKLWKHGCLLAHMKADAALMCGDVTLWKDSVHWVVAGAADDTVQIWKIETGFPPRNLPTLRRGRHSALCVRFHDGPVSDTLLLFVGWTSCELQILELVQESGDVSEYFREVCVLNGHKDWIRGIDVRSALREQQNKNNEKLLVASCGQDSFIRVWRLGPLQKVDDDETEVRKTDLTVNGVYLQAELETVLEGHDGWVYSVRWHPGPELRLLSASIDKSMIVWSPAEEKGCDVWIERLRVGAGGNNLGFMGAVWDPSSGDRILGYGFHGSLHLWTKAGDPERNEWTPCVTPGGHFGPVTGLSWSPRGSYLLSCSTDQTTRLHGKWAKQKATEGTNENYQTMADSRVEVWRELARPQVHGHDLFCISALSETAFVSGAEEKVLRCFNATRNFVTNFRRISGETLTNDSSAVHLPEGASVAALSLFNKGIFEGDIRAQNKNESQNEHPKDDREDFYFRPVELNTPPHEETLAQNTLWHEVRKLYGHGYELFTCAASPDGLLVASACKAQSAKHAAVLLWDTHSWKVVQRLEHHQLTVTCIAFSNDGNRLITVSRDRTWALWEKPSQGIHDGNDYIKVGQVDKTSSIHQRIIWGCAFGPENLQNNDVQGRLFATCSRDKKVVVWKDDRNLRDEARKDGNDGKDDPNSLAKSWKPSLILDVEDSARSLAFSSAVAKINDTTKTFFLAIGLDNGHIDVKRLQFDGVSGELVIADVLTLAAHDLTVNQLCFQPRPCKPPNTIVHTKANEPICLAEILASCSDDYSVKFHRISTVIH</sequence>
<dbReference type="GO" id="GO:0005737">
    <property type="term" value="C:cytoplasm"/>
    <property type="evidence" value="ECO:0007669"/>
    <property type="project" value="UniProtKB-SubCell"/>
</dbReference>
<feature type="repeat" description="WD" evidence="11">
    <location>
        <begin position="286"/>
        <end position="319"/>
    </location>
</feature>